<keyword evidence="4 6" id="KW-1133">Transmembrane helix</keyword>
<feature type="transmembrane region" description="Helical" evidence="6">
    <location>
        <begin position="108"/>
        <end position="126"/>
    </location>
</feature>
<evidence type="ECO:0000259" key="7">
    <source>
        <dbReference type="PROSITE" id="PS50850"/>
    </source>
</evidence>
<dbReference type="CDD" id="cd17324">
    <property type="entry name" value="MFS_NepI_like"/>
    <property type="match status" value="1"/>
</dbReference>
<dbReference type="PROSITE" id="PS50850">
    <property type="entry name" value="MFS"/>
    <property type="match status" value="1"/>
</dbReference>
<evidence type="ECO:0000256" key="6">
    <source>
        <dbReference type="SAM" id="Phobius"/>
    </source>
</evidence>
<dbReference type="GO" id="GO:0022857">
    <property type="term" value="F:transmembrane transporter activity"/>
    <property type="evidence" value="ECO:0007669"/>
    <property type="project" value="InterPro"/>
</dbReference>
<evidence type="ECO:0000256" key="5">
    <source>
        <dbReference type="ARBA" id="ARBA00023136"/>
    </source>
</evidence>
<keyword evidence="9" id="KW-1185">Reference proteome</keyword>
<dbReference type="Proteomes" id="UP000278886">
    <property type="component" value="Chromosome"/>
</dbReference>
<keyword evidence="2" id="KW-1003">Cell membrane</keyword>
<evidence type="ECO:0000256" key="2">
    <source>
        <dbReference type="ARBA" id="ARBA00022475"/>
    </source>
</evidence>
<keyword evidence="3 6" id="KW-0812">Transmembrane</keyword>
<dbReference type="PANTHER" id="PTHR43124:SF3">
    <property type="entry name" value="CHLORAMPHENICOL EFFLUX PUMP RV0191"/>
    <property type="match status" value="1"/>
</dbReference>
<feature type="transmembrane region" description="Helical" evidence="6">
    <location>
        <begin position="304"/>
        <end position="327"/>
    </location>
</feature>
<feature type="transmembrane region" description="Helical" evidence="6">
    <location>
        <begin position="213"/>
        <end position="236"/>
    </location>
</feature>
<dbReference type="RefSeq" id="WP_120761807.1">
    <property type="nucleotide sequence ID" value="NZ_CP032630.1"/>
</dbReference>
<evidence type="ECO:0000313" key="8">
    <source>
        <dbReference type="EMBL" id="AYF97456.1"/>
    </source>
</evidence>
<dbReference type="SUPFAM" id="SSF103473">
    <property type="entry name" value="MFS general substrate transporter"/>
    <property type="match status" value="1"/>
</dbReference>
<feature type="transmembrane region" description="Helical" evidence="6">
    <location>
        <begin position="280"/>
        <end position="298"/>
    </location>
</feature>
<evidence type="ECO:0000313" key="9">
    <source>
        <dbReference type="Proteomes" id="UP000278886"/>
    </source>
</evidence>
<dbReference type="PANTHER" id="PTHR43124">
    <property type="entry name" value="PURINE EFFLUX PUMP PBUE"/>
    <property type="match status" value="1"/>
</dbReference>
<dbReference type="EMBL" id="CP032630">
    <property type="protein sequence ID" value="AYF97456.1"/>
    <property type="molecule type" value="Genomic_DNA"/>
</dbReference>
<dbReference type="KEGG" id="lyd:D7I47_03770"/>
<dbReference type="InterPro" id="IPR050189">
    <property type="entry name" value="MFS_Efflux_Transporters"/>
</dbReference>
<dbReference type="AlphaFoldDB" id="A0A387B8N4"/>
<feature type="domain" description="Major facilitator superfamily (MFS) profile" evidence="7">
    <location>
        <begin position="12"/>
        <end position="391"/>
    </location>
</feature>
<feature type="transmembrane region" description="Helical" evidence="6">
    <location>
        <begin position="138"/>
        <end position="159"/>
    </location>
</feature>
<feature type="transmembrane region" description="Helical" evidence="6">
    <location>
        <begin position="367"/>
        <end position="386"/>
    </location>
</feature>
<keyword evidence="5 6" id="KW-0472">Membrane</keyword>
<feature type="transmembrane region" description="Helical" evidence="6">
    <location>
        <begin position="51"/>
        <end position="71"/>
    </location>
</feature>
<feature type="transmembrane region" description="Helical" evidence="6">
    <location>
        <begin position="248"/>
        <end position="268"/>
    </location>
</feature>
<feature type="transmembrane region" description="Helical" evidence="6">
    <location>
        <begin position="165"/>
        <end position="187"/>
    </location>
</feature>
<evidence type="ECO:0000256" key="3">
    <source>
        <dbReference type="ARBA" id="ARBA00022692"/>
    </source>
</evidence>
<dbReference type="OrthoDB" id="2810795at2"/>
<dbReference type="GO" id="GO:0005886">
    <property type="term" value="C:plasma membrane"/>
    <property type="evidence" value="ECO:0007669"/>
    <property type="project" value="UniProtKB-SubCell"/>
</dbReference>
<accession>A0A387B8N4</accession>
<feature type="transmembrane region" description="Helical" evidence="6">
    <location>
        <begin position="339"/>
        <end position="361"/>
    </location>
</feature>
<evidence type="ECO:0000256" key="1">
    <source>
        <dbReference type="ARBA" id="ARBA00004651"/>
    </source>
</evidence>
<dbReference type="InterPro" id="IPR020846">
    <property type="entry name" value="MFS_dom"/>
</dbReference>
<dbReference type="InterPro" id="IPR036259">
    <property type="entry name" value="MFS_trans_sf"/>
</dbReference>
<dbReference type="InterPro" id="IPR011701">
    <property type="entry name" value="MFS"/>
</dbReference>
<gene>
    <name evidence="8" type="ORF">D7I47_03770</name>
</gene>
<sequence>MSTNDGNGFPFFKLLVLTGAIFASVSSEFLPTGLLPEMAAELRVSESQIGLLVTVFAGTVVVSTAPLTVLTRRYSRKWLMVLLLGIFALTNVLCAIAPTYWFLLAARILGGLAHGLFWAVTGPYAARLVPKHQLARAISVTNAGGTLAFILGVPLGTFLGHALGWRFAFAAMAAVVLVFMVFVIVYLPPVSHLVPLATGEIPLPAHKDRSLPAVLIVCVTVVLVITGHNVFYTYIAPWAIQVGGVDEAWVSGLLFAYGAAGAIGLALGGAFGDRYPRGSVNLALVGVALSVLGLGAFGTDAVPIVIGMVLWSVFFGGVPALMHSRVLHSASERIRDLAAAWLTTAFNLAIGGGALLGGALLDGLGIAVLPWFAAAIIAAGLVFVLATDRTRIALHR</sequence>
<reference evidence="9" key="1">
    <citation type="submission" date="2018-09" db="EMBL/GenBank/DDBJ databases">
        <title>Genome sequencing of strain 2DFWR-13.</title>
        <authorList>
            <person name="Heo J."/>
            <person name="Kim S.-J."/>
            <person name="Kwon S.-W."/>
        </authorList>
    </citation>
    <scope>NUCLEOTIDE SEQUENCE [LARGE SCALE GENOMIC DNA]</scope>
    <source>
        <strain evidence="9">2DFWR-13</strain>
    </source>
</reference>
<dbReference type="Gene3D" id="1.20.1250.20">
    <property type="entry name" value="MFS general substrate transporter like domains"/>
    <property type="match status" value="1"/>
</dbReference>
<feature type="transmembrane region" description="Helical" evidence="6">
    <location>
        <begin position="78"/>
        <end position="102"/>
    </location>
</feature>
<proteinExistence type="predicted"/>
<protein>
    <submittedName>
        <fullName evidence="8">MFS transporter</fullName>
    </submittedName>
</protein>
<name>A0A387B8N4_9MICO</name>
<comment type="subcellular location">
    <subcellularLocation>
        <location evidence="1">Cell membrane</location>
        <topology evidence="1">Multi-pass membrane protein</topology>
    </subcellularLocation>
</comment>
<organism evidence="8 9">
    <name type="scientific">Protaetiibacter intestinalis</name>
    <dbReference type="NCBI Taxonomy" id="2419774"/>
    <lineage>
        <taxon>Bacteria</taxon>
        <taxon>Bacillati</taxon>
        <taxon>Actinomycetota</taxon>
        <taxon>Actinomycetes</taxon>
        <taxon>Micrococcales</taxon>
        <taxon>Microbacteriaceae</taxon>
        <taxon>Protaetiibacter</taxon>
    </lineage>
</organism>
<dbReference type="Pfam" id="PF07690">
    <property type="entry name" value="MFS_1"/>
    <property type="match status" value="1"/>
</dbReference>
<evidence type="ECO:0000256" key="4">
    <source>
        <dbReference type="ARBA" id="ARBA00022989"/>
    </source>
</evidence>